<dbReference type="Proteomes" id="UP001055940">
    <property type="component" value="Chromosome"/>
</dbReference>
<dbReference type="Pfam" id="PF00665">
    <property type="entry name" value="rve"/>
    <property type="match status" value="1"/>
</dbReference>
<feature type="domain" description="Integrase catalytic" evidence="2">
    <location>
        <begin position="111"/>
        <end position="285"/>
    </location>
</feature>
<proteinExistence type="inferred from homology"/>
<dbReference type="PANTHER" id="PTHR35004">
    <property type="entry name" value="TRANSPOSASE RV3428C-RELATED"/>
    <property type="match status" value="1"/>
</dbReference>
<gene>
    <name evidence="3" type="primary">istA</name>
    <name evidence="3" type="ORF">NE857_21940</name>
</gene>
<evidence type="ECO:0000313" key="4">
    <source>
        <dbReference type="Proteomes" id="UP001055940"/>
    </source>
</evidence>
<dbReference type="InterPro" id="IPR012337">
    <property type="entry name" value="RNaseH-like_sf"/>
</dbReference>
<dbReference type="InterPro" id="IPR001584">
    <property type="entry name" value="Integrase_cat-core"/>
</dbReference>
<dbReference type="EMBL" id="CP099837">
    <property type="protein sequence ID" value="USY17980.1"/>
    <property type="molecule type" value="Genomic_DNA"/>
</dbReference>
<dbReference type="InterPro" id="IPR006120">
    <property type="entry name" value="Resolvase_HTH_dom"/>
</dbReference>
<dbReference type="NCBIfam" id="NF033546">
    <property type="entry name" value="transpos_IS21"/>
    <property type="match status" value="1"/>
</dbReference>
<accession>A0ABY5D3I8</accession>
<evidence type="ECO:0000313" key="3">
    <source>
        <dbReference type="EMBL" id="USY17980.1"/>
    </source>
</evidence>
<sequence>MITVEDWAEVRRLHKSEQMPIKAIARRMGISKNTVKRALAAQDPPKYQRPAKGSIVDAVEPQIRELLRQVPTMPATVIAERIGWERSITVLKDRVRQLRPLYQPQDPASRTIYRPGELAQCDLWFPNTDIPLGAGKQGRPPVLVIVLGYSRWILAQMLPSREAGDLIAGMWALLAQLGRVPRTLVWDNEPAVGSWRGGRPQLAEEFAAFRGSLGVRVYQCAPRDPEAKGLVERANGYLETSFEPGRSYTGPADFNAQLTSWLSRANQRFHRRIRCRPADRLAADLEAMVALPDQVPSAVGRWQIRRLPRDHYVRLDTCDYSIHPSVVGRQVMVQADLERVRAWCGGEVVADHQRCWAEHQTITDPVHAEAARLMRGLARRAHSAEPAFEQVQVRDLDSYDQILGTEGVA</sequence>
<dbReference type="SUPFAM" id="SSF53098">
    <property type="entry name" value="Ribonuclease H-like"/>
    <property type="match status" value="1"/>
</dbReference>
<protein>
    <submittedName>
        <fullName evidence="3">IS21 family transposase</fullName>
    </submittedName>
</protein>
<keyword evidence="4" id="KW-1185">Reference proteome</keyword>
<dbReference type="InterPro" id="IPR036397">
    <property type="entry name" value="RNaseH_sf"/>
</dbReference>
<evidence type="ECO:0000256" key="1">
    <source>
        <dbReference type="ARBA" id="ARBA00009277"/>
    </source>
</evidence>
<organism evidence="3 4">
    <name type="scientific">Nocardiopsis exhalans</name>
    <dbReference type="NCBI Taxonomy" id="163604"/>
    <lineage>
        <taxon>Bacteria</taxon>
        <taxon>Bacillati</taxon>
        <taxon>Actinomycetota</taxon>
        <taxon>Actinomycetes</taxon>
        <taxon>Streptosporangiales</taxon>
        <taxon>Nocardiopsidaceae</taxon>
        <taxon>Nocardiopsis</taxon>
    </lineage>
</organism>
<reference evidence="3" key="1">
    <citation type="submission" date="2022-06" db="EMBL/GenBank/DDBJ databases">
        <authorList>
            <person name="Ping M."/>
        </authorList>
    </citation>
    <scope>NUCLEOTIDE SEQUENCE</scope>
    <source>
        <strain evidence="3">JCM11759T</strain>
    </source>
</reference>
<dbReference type="PROSITE" id="PS50994">
    <property type="entry name" value="INTEGRASE"/>
    <property type="match status" value="1"/>
</dbReference>
<name>A0ABY5D3I8_9ACTN</name>
<evidence type="ECO:0000259" key="2">
    <source>
        <dbReference type="PROSITE" id="PS50994"/>
    </source>
</evidence>
<comment type="similarity">
    <text evidence="1">Belongs to the transposase IS21/IS408/IS1162 family.</text>
</comment>
<dbReference type="Pfam" id="PF22483">
    <property type="entry name" value="Mu-transpos_C_2"/>
    <property type="match status" value="1"/>
</dbReference>
<dbReference type="Gene3D" id="3.30.420.10">
    <property type="entry name" value="Ribonuclease H-like superfamily/Ribonuclease H"/>
    <property type="match status" value="1"/>
</dbReference>
<dbReference type="RefSeq" id="WP_254417470.1">
    <property type="nucleotide sequence ID" value="NZ_BAAAJB010000011.1"/>
</dbReference>
<dbReference type="InterPro" id="IPR054353">
    <property type="entry name" value="IstA-like_C"/>
</dbReference>
<dbReference type="PANTHER" id="PTHR35004:SF8">
    <property type="entry name" value="TRANSPOSASE RV3428C-RELATED"/>
    <property type="match status" value="1"/>
</dbReference>
<dbReference type="Pfam" id="PF02796">
    <property type="entry name" value="HTH_7"/>
    <property type="match status" value="1"/>
</dbReference>